<protein>
    <recommendedName>
        <fullName evidence="1">Contractile injection system tube protein N-terminal domain-containing protein</fullName>
    </recommendedName>
</protein>
<evidence type="ECO:0000259" key="1">
    <source>
        <dbReference type="Pfam" id="PF19266"/>
    </source>
</evidence>
<proteinExistence type="predicted"/>
<dbReference type="InterPro" id="IPR045361">
    <property type="entry name" value="CIS_tube_prot_N"/>
</dbReference>
<gene>
    <name evidence="2" type="ORF">IPP15_16570</name>
</gene>
<dbReference type="Pfam" id="PF19266">
    <property type="entry name" value="CIS_tube"/>
    <property type="match status" value="1"/>
</dbReference>
<dbReference type="EMBL" id="JADKGY010000029">
    <property type="protein sequence ID" value="MBK9983954.1"/>
    <property type="molecule type" value="Genomic_DNA"/>
</dbReference>
<sequence>MAGKLEKLGIYAFKIKDFSDTGLGEPTFTLPINPESFTKNYKVEHDQQRSSGNSGQKVTFKFTEPEELKLEFILDGTRTMEGYFDEYKKLPVSEQLSKFLNTVYNYQGTIHRPNFLLLIWGSEIRFRCVLKNLDINFTLFHPDGTPIRAKITATFLDYVVEEERLAAERKQSPDLTHYQKTTQSDRLDLMTNRIYNNPKYLLQVAKVNSLTTLRTLTPGTELYFPPFNKNEV</sequence>
<comment type="caution">
    <text evidence="2">The sequence shown here is derived from an EMBL/GenBank/DDBJ whole genome shotgun (WGS) entry which is preliminary data.</text>
</comment>
<evidence type="ECO:0000313" key="2">
    <source>
        <dbReference type="EMBL" id="MBK9983954.1"/>
    </source>
</evidence>
<feature type="domain" description="Contractile injection system tube protein N-terminal" evidence="1">
    <location>
        <begin position="4"/>
        <end position="164"/>
    </location>
</feature>
<evidence type="ECO:0000313" key="3">
    <source>
        <dbReference type="Proteomes" id="UP000808337"/>
    </source>
</evidence>
<organism evidence="2 3">
    <name type="scientific">Candidatus Opimibacter skivensis</name>
    <dbReference type="NCBI Taxonomy" id="2982028"/>
    <lineage>
        <taxon>Bacteria</taxon>
        <taxon>Pseudomonadati</taxon>
        <taxon>Bacteroidota</taxon>
        <taxon>Saprospiria</taxon>
        <taxon>Saprospirales</taxon>
        <taxon>Saprospiraceae</taxon>
        <taxon>Candidatus Opimibacter</taxon>
    </lineage>
</organism>
<accession>A0A9D7SXG0</accession>
<reference evidence="2 3" key="1">
    <citation type="submission" date="2020-10" db="EMBL/GenBank/DDBJ databases">
        <title>Connecting structure to function with the recovery of over 1000 high-quality activated sludge metagenome-assembled genomes encoding full-length rRNA genes using long-read sequencing.</title>
        <authorList>
            <person name="Singleton C.M."/>
            <person name="Petriglieri F."/>
            <person name="Kristensen J.M."/>
            <person name="Kirkegaard R.H."/>
            <person name="Michaelsen T.Y."/>
            <person name="Andersen M.H."/>
            <person name="Karst S.M."/>
            <person name="Dueholm M.S."/>
            <person name="Nielsen P.H."/>
            <person name="Albertsen M."/>
        </authorList>
    </citation>
    <scope>NUCLEOTIDE SEQUENCE [LARGE SCALE GENOMIC DNA]</scope>
    <source>
        <strain evidence="2">Ribe_18-Q3-R11-54_MAXAC.273</strain>
    </source>
</reference>
<name>A0A9D7SXG0_9BACT</name>
<dbReference type="Proteomes" id="UP000808337">
    <property type="component" value="Unassembled WGS sequence"/>
</dbReference>
<dbReference type="AlphaFoldDB" id="A0A9D7SXG0"/>